<dbReference type="AlphaFoldDB" id="A0A6L5WM59"/>
<dbReference type="InterPro" id="IPR014729">
    <property type="entry name" value="Rossmann-like_a/b/a_fold"/>
</dbReference>
<feature type="binding site" evidence="8">
    <location>
        <position position="126"/>
    </location>
    <ligand>
        <name>ATP</name>
        <dbReference type="ChEBI" id="CHEBI:30616"/>
    </ligand>
</feature>
<dbReference type="GO" id="GO:0003952">
    <property type="term" value="F:NAD+ synthase (glutamine-hydrolyzing) activity"/>
    <property type="evidence" value="ECO:0007669"/>
    <property type="project" value="InterPro"/>
</dbReference>
<dbReference type="GO" id="GO:0046872">
    <property type="term" value="F:metal ion binding"/>
    <property type="evidence" value="ECO:0007669"/>
    <property type="project" value="UniProtKB-KW"/>
</dbReference>
<evidence type="ECO:0000259" key="11">
    <source>
        <dbReference type="Pfam" id="PF02540"/>
    </source>
</evidence>
<gene>
    <name evidence="8" type="primary">nadE</name>
    <name evidence="12" type="ORF">F1B92_07915</name>
</gene>
<dbReference type="PANTHER" id="PTHR23090">
    <property type="entry name" value="NH 3 /GLUTAMINE-DEPENDENT NAD + SYNTHETASE"/>
    <property type="match status" value="1"/>
</dbReference>
<comment type="function">
    <text evidence="8">Catalyzes the ATP-dependent amidation of deamido-NAD to form NAD. Uses ammonia as a nitrogen source.</text>
</comment>
<comment type="caution">
    <text evidence="8">Lacks conserved residue(s) required for the propagation of feature annotation.</text>
</comment>
<keyword evidence="7 8" id="KW-0520">NAD</keyword>
<feature type="binding site" evidence="8">
    <location>
        <position position="35"/>
    </location>
    <ligand>
        <name>Mg(2+)</name>
        <dbReference type="ChEBI" id="CHEBI:18420"/>
    </ligand>
</feature>
<sequence length="250" mass="28371">MNFQRLKANLLNFLKQNLEKTGRNNFIIGISGGLDSAVVSALCSEISNTYGLILPTKISSTKNLIDAKKHCDKFGIPVETIDIEPILKKFNANNLSTHRRGNLMARLRMCALYDYSEEKNAVVVGTSNLSERLLGYGTIYGDLACAFNPIGEIFKTELFEFAKFLDIDENIINKKPSAELFEGQNDEDDLGYSYKKLDEILKKFYDEKLNFKELGQIYDKNLVNFVENRVIKNAFKLEMPAIAKIRSINE</sequence>
<evidence type="ECO:0000256" key="9">
    <source>
        <dbReference type="RuleBase" id="RU003811"/>
    </source>
</evidence>
<dbReference type="PANTHER" id="PTHR23090:SF9">
    <property type="entry name" value="GLUTAMINE-DEPENDENT NAD(+) SYNTHETASE"/>
    <property type="match status" value="1"/>
</dbReference>
<comment type="subunit">
    <text evidence="8">Homodimer.</text>
</comment>
<dbReference type="RefSeq" id="WP_154571334.1">
    <property type="nucleotide sequence ID" value="NZ_VWSJ01000038.1"/>
</dbReference>
<reference evidence="12 13" key="1">
    <citation type="submission" date="2019-09" db="EMBL/GenBank/DDBJ databases">
        <authorList>
            <person name="Silva M."/>
            <person name="Pereira G."/>
            <person name="Lopes-Da-Costa L."/>
            <person name="Silva E."/>
        </authorList>
    </citation>
    <scope>NUCLEOTIDE SEQUENCE [LARGE SCALE GENOMIC DNA]</scope>
    <source>
        <strain evidence="12 13">FMV-PI01</strain>
    </source>
</reference>
<evidence type="ECO:0000256" key="3">
    <source>
        <dbReference type="ARBA" id="ARBA00022723"/>
    </source>
</evidence>
<evidence type="ECO:0000256" key="10">
    <source>
        <dbReference type="RuleBase" id="RU003812"/>
    </source>
</evidence>
<dbReference type="Gene3D" id="3.40.50.620">
    <property type="entry name" value="HUPs"/>
    <property type="match status" value="1"/>
</dbReference>
<evidence type="ECO:0000256" key="5">
    <source>
        <dbReference type="ARBA" id="ARBA00022840"/>
    </source>
</evidence>
<keyword evidence="6 8" id="KW-0460">Magnesium</keyword>
<comment type="catalytic activity">
    <reaction evidence="8 10">
        <text>deamido-NAD(+) + NH4(+) + ATP = AMP + diphosphate + NAD(+) + H(+)</text>
        <dbReference type="Rhea" id="RHEA:21188"/>
        <dbReference type="ChEBI" id="CHEBI:15378"/>
        <dbReference type="ChEBI" id="CHEBI:28938"/>
        <dbReference type="ChEBI" id="CHEBI:30616"/>
        <dbReference type="ChEBI" id="CHEBI:33019"/>
        <dbReference type="ChEBI" id="CHEBI:57540"/>
        <dbReference type="ChEBI" id="CHEBI:58437"/>
        <dbReference type="ChEBI" id="CHEBI:456215"/>
        <dbReference type="EC" id="6.3.1.5"/>
    </reaction>
</comment>
<feature type="binding site" evidence="8">
    <location>
        <begin position="29"/>
        <end position="36"/>
    </location>
    <ligand>
        <name>ATP</name>
        <dbReference type="ChEBI" id="CHEBI:30616"/>
    </ligand>
</feature>
<dbReference type="HAMAP" id="MF_00193">
    <property type="entry name" value="NadE_ammonia_dep"/>
    <property type="match status" value="1"/>
</dbReference>
<dbReference type="EMBL" id="VWSJ01000038">
    <property type="protein sequence ID" value="MSN97085.1"/>
    <property type="molecule type" value="Genomic_DNA"/>
</dbReference>
<accession>A0A6L5WM59</accession>
<evidence type="ECO:0000256" key="2">
    <source>
        <dbReference type="ARBA" id="ARBA00022598"/>
    </source>
</evidence>
<feature type="binding site" description="in other chain" evidence="8">
    <location>
        <position position="106"/>
    </location>
    <ligand>
        <name>deamido-NAD(+)</name>
        <dbReference type="ChEBI" id="CHEBI:58437"/>
        <note>ligand shared between two neighboring subunits</note>
    </ligand>
</feature>
<name>A0A6L5WM59_9BACT</name>
<evidence type="ECO:0000256" key="7">
    <source>
        <dbReference type="ARBA" id="ARBA00023027"/>
    </source>
</evidence>
<dbReference type="GO" id="GO:0005524">
    <property type="term" value="F:ATP binding"/>
    <property type="evidence" value="ECO:0007669"/>
    <property type="project" value="UniProtKB-UniRule"/>
</dbReference>
<dbReference type="Pfam" id="PF02540">
    <property type="entry name" value="NAD_synthase"/>
    <property type="match status" value="1"/>
</dbReference>
<reference evidence="12 13" key="2">
    <citation type="submission" date="2020-03" db="EMBL/GenBank/DDBJ databases">
        <title>Campylobacter portucalensis sp. nov., a new species of Campylobacter isolated from the reproductive tract of bulls.</title>
        <authorList>
            <person name="Silva M.F."/>
            <person name="Pereira G."/>
            <person name="Carneiro C."/>
            <person name="Hemphill A."/>
            <person name="Mateus L."/>
            <person name="Lopes-Da-Costa L."/>
            <person name="Silva E."/>
        </authorList>
    </citation>
    <scope>NUCLEOTIDE SEQUENCE [LARGE SCALE GENOMIC DNA]</scope>
    <source>
        <strain evidence="12 13">FMV-PI01</strain>
    </source>
</reference>
<keyword evidence="5 8" id="KW-0067">ATP-binding</keyword>
<keyword evidence="13" id="KW-1185">Reference proteome</keyword>
<protein>
    <recommendedName>
        <fullName evidence="8 10">NH(3)-dependent NAD(+) synthetase</fullName>
        <ecNumber evidence="8 10">6.3.1.5</ecNumber>
    </recommendedName>
</protein>
<evidence type="ECO:0000256" key="8">
    <source>
        <dbReference type="HAMAP-Rule" id="MF_00193"/>
    </source>
</evidence>
<keyword evidence="3 8" id="KW-0479">Metal-binding</keyword>
<evidence type="ECO:0000256" key="6">
    <source>
        <dbReference type="ARBA" id="ARBA00022842"/>
    </source>
</evidence>
<dbReference type="CDD" id="cd00553">
    <property type="entry name" value="NAD_synthase"/>
    <property type="match status" value="1"/>
</dbReference>
<dbReference type="UniPathway" id="UPA00253">
    <property type="reaction ID" value="UER00333"/>
</dbReference>
<dbReference type="EC" id="6.3.1.5" evidence="8 10"/>
<feature type="binding site" evidence="8">
    <location>
        <position position="177"/>
    </location>
    <ligand>
        <name>ATP</name>
        <dbReference type="ChEBI" id="CHEBI:30616"/>
    </ligand>
</feature>
<keyword evidence="4 8" id="KW-0547">Nucleotide-binding</keyword>
<evidence type="ECO:0000256" key="4">
    <source>
        <dbReference type="ARBA" id="ARBA00022741"/>
    </source>
</evidence>
<feature type="binding site" evidence="8">
    <location>
        <position position="155"/>
    </location>
    <ligand>
        <name>ATP</name>
        <dbReference type="ChEBI" id="CHEBI:30616"/>
    </ligand>
</feature>
<dbReference type="GO" id="GO:0008795">
    <property type="term" value="F:NAD+ synthase activity"/>
    <property type="evidence" value="ECO:0007669"/>
    <property type="project" value="UniProtKB-UniRule"/>
</dbReference>
<dbReference type="NCBIfam" id="NF010587">
    <property type="entry name" value="PRK13980.1"/>
    <property type="match status" value="1"/>
</dbReference>
<comment type="caution">
    <text evidence="12">The sequence shown here is derived from an EMBL/GenBank/DDBJ whole genome shotgun (WGS) entry which is preliminary data.</text>
</comment>
<dbReference type="FunFam" id="3.40.50.620:FF:000106">
    <property type="entry name" value="Glutamine-dependent NAD(+) synthetase"/>
    <property type="match status" value="1"/>
</dbReference>
<comment type="pathway">
    <text evidence="8">Cofactor biosynthesis; NAD(+) biosynthesis; NAD(+) from deamido-NAD(+) (ammonia route): step 1/1.</text>
</comment>
<dbReference type="SUPFAM" id="SSF52402">
    <property type="entry name" value="Adenine nucleotide alpha hydrolases-like"/>
    <property type="match status" value="1"/>
</dbReference>
<evidence type="ECO:0000256" key="1">
    <source>
        <dbReference type="ARBA" id="ARBA00005859"/>
    </source>
</evidence>
<comment type="similarity">
    <text evidence="1 8 9">Belongs to the NAD synthetase family.</text>
</comment>
<feature type="binding site" evidence="8">
    <location>
        <position position="131"/>
    </location>
    <ligand>
        <name>Mg(2+)</name>
        <dbReference type="ChEBI" id="CHEBI:18420"/>
    </ligand>
</feature>
<dbReference type="GO" id="GO:0004359">
    <property type="term" value="F:glutaminase activity"/>
    <property type="evidence" value="ECO:0007669"/>
    <property type="project" value="InterPro"/>
</dbReference>
<organism evidence="12 13">
    <name type="scientific">Campylobacter portucalensis</name>
    <dbReference type="NCBI Taxonomy" id="2608384"/>
    <lineage>
        <taxon>Bacteria</taxon>
        <taxon>Pseudomonadati</taxon>
        <taxon>Campylobacterota</taxon>
        <taxon>Epsilonproteobacteria</taxon>
        <taxon>Campylobacterales</taxon>
        <taxon>Campylobacteraceae</taxon>
        <taxon>Campylobacter</taxon>
    </lineage>
</organism>
<dbReference type="Proteomes" id="UP000476338">
    <property type="component" value="Unassembled WGS sequence"/>
</dbReference>
<dbReference type="InterPro" id="IPR022310">
    <property type="entry name" value="NAD/GMP_synthase"/>
</dbReference>
<keyword evidence="2 8" id="KW-0436">Ligase</keyword>
<dbReference type="InterPro" id="IPR022926">
    <property type="entry name" value="NH(3)-dep_NAD(+)_synth"/>
</dbReference>
<evidence type="ECO:0000313" key="12">
    <source>
        <dbReference type="EMBL" id="MSN97085.1"/>
    </source>
</evidence>
<feature type="domain" description="NAD/GMP synthase" evidence="11">
    <location>
        <begin position="9"/>
        <end position="240"/>
    </location>
</feature>
<dbReference type="GO" id="GO:0005737">
    <property type="term" value="C:cytoplasm"/>
    <property type="evidence" value="ECO:0007669"/>
    <property type="project" value="InterPro"/>
</dbReference>
<dbReference type="NCBIfam" id="TIGR00552">
    <property type="entry name" value="nadE"/>
    <property type="match status" value="1"/>
</dbReference>
<proteinExistence type="inferred from homology"/>
<evidence type="ECO:0000313" key="13">
    <source>
        <dbReference type="Proteomes" id="UP000476338"/>
    </source>
</evidence>
<dbReference type="InterPro" id="IPR003694">
    <property type="entry name" value="NAD_synthase"/>
</dbReference>
<dbReference type="GO" id="GO:0009435">
    <property type="term" value="P:NAD+ biosynthetic process"/>
    <property type="evidence" value="ECO:0007669"/>
    <property type="project" value="UniProtKB-UniRule"/>
</dbReference>